<keyword evidence="2" id="KW-1185">Reference proteome</keyword>
<gene>
    <name evidence="1" type="ORF">EV692_2419</name>
</gene>
<evidence type="ECO:0000313" key="1">
    <source>
        <dbReference type="EMBL" id="TCK64934.1"/>
    </source>
</evidence>
<dbReference type="Proteomes" id="UP000295496">
    <property type="component" value="Unassembled WGS sequence"/>
</dbReference>
<reference evidence="1 2" key="1">
    <citation type="submission" date="2019-03" db="EMBL/GenBank/DDBJ databases">
        <title>Genomic Encyclopedia of Type Strains, Phase IV (KMG-IV): sequencing the most valuable type-strain genomes for metagenomic binning, comparative biology and taxonomic classification.</title>
        <authorList>
            <person name="Goeker M."/>
        </authorList>
    </citation>
    <scope>NUCLEOTIDE SEQUENCE [LARGE SCALE GENOMIC DNA]</scope>
    <source>
        <strain evidence="1 2">DSM 10053</strain>
    </source>
</reference>
<accession>A0A4R1KJM7</accession>
<sequence>MSIQSLLYQMNGYRVSPMTRNDIAQIATPIAKQFGLNSKNRKQLDKILEKVSDIATIDILSDEEWQELTLNFTKGHYSPAELTIRIPERTYIEACQGDYDALRQDSRKSVAIFYKNYHFSKFKL</sequence>
<organism evidence="1 2">
    <name type="scientific">Lonepinella koalarum</name>
    <dbReference type="NCBI Taxonomy" id="53417"/>
    <lineage>
        <taxon>Bacteria</taxon>
        <taxon>Pseudomonadati</taxon>
        <taxon>Pseudomonadota</taxon>
        <taxon>Gammaproteobacteria</taxon>
        <taxon>Pasteurellales</taxon>
        <taxon>Pasteurellaceae</taxon>
        <taxon>Lonepinella</taxon>
    </lineage>
</organism>
<dbReference type="AlphaFoldDB" id="A0A4R1KJM7"/>
<proteinExistence type="predicted"/>
<name>A0A4R1KJM7_9PAST</name>
<dbReference type="RefSeq" id="WP_132302970.1">
    <property type="nucleotide sequence ID" value="NZ_CP170642.1"/>
</dbReference>
<evidence type="ECO:0000313" key="2">
    <source>
        <dbReference type="Proteomes" id="UP000295496"/>
    </source>
</evidence>
<protein>
    <submittedName>
        <fullName evidence="1">Uncharacterized protein</fullName>
    </submittedName>
</protein>
<dbReference type="EMBL" id="SMGJ01000012">
    <property type="protein sequence ID" value="TCK64934.1"/>
    <property type="molecule type" value="Genomic_DNA"/>
</dbReference>
<comment type="caution">
    <text evidence="1">The sequence shown here is derived from an EMBL/GenBank/DDBJ whole genome shotgun (WGS) entry which is preliminary data.</text>
</comment>